<gene>
    <name evidence="1" type="ORF">LP43_1689</name>
</gene>
<accession>A0A0A0BFK0</accession>
<protein>
    <submittedName>
        <fullName evidence="1">Alpha-ribazole-5'-phosphate phosphatase</fullName>
        <ecNumber evidence="1">3.1.3.73</ecNumber>
    </submittedName>
</protein>
<dbReference type="InterPro" id="IPR029033">
    <property type="entry name" value="His_PPase_superfam"/>
</dbReference>
<sequence>MDKTTIDLLRHGEPQGGKRYRGQIDHPLSELGWQQMQEKMPVNKPWQQILTSPLKRCAAFAEALSRDTDLPLSYEPEFIEMNFGEWEGQTAEALESADKTAFYAFYDDPIQNTPPGAEPLLAFQQRVIAAWQDLIVQYQQRHILLIAHAGTIRIILSHVLDMPVASALRIDVPYASLSRVDVHGSGSHAYTQLKFHAGQL</sequence>
<dbReference type="PIRSF" id="PIRSF000709">
    <property type="entry name" value="6PFK_2-Ptase"/>
    <property type="match status" value="1"/>
</dbReference>
<dbReference type="STRING" id="392484.LP43_1689"/>
<evidence type="ECO:0000313" key="1">
    <source>
        <dbReference type="EMBL" id="KGM06467.1"/>
    </source>
</evidence>
<dbReference type="SMART" id="SM00855">
    <property type="entry name" value="PGAM"/>
    <property type="match status" value="1"/>
</dbReference>
<dbReference type="EMBL" id="JRQD01000004">
    <property type="protein sequence ID" value="KGM06467.1"/>
    <property type="molecule type" value="Genomic_DNA"/>
</dbReference>
<keyword evidence="1" id="KW-0378">Hydrolase</keyword>
<dbReference type="SUPFAM" id="SSF53254">
    <property type="entry name" value="Phosphoglycerate mutase-like"/>
    <property type="match status" value="1"/>
</dbReference>
<organism evidence="1 2">
    <name type="scientific">Methylophaga thiooxydans</name>
    <dbReference type="NCBI Taxonomy" id="392484"/>
    <lineage>
        <taxon>Bacteria</taxon>
        <taxon>Pseudomonadati</taxon>
        <taxon>Pseudomonadota</taxon>
        <taxon>Gammaproteobacteria</taxon>
        <taxon>Thiotrichales</taxon>
        <taxon>Piscirickettsiaceae</taxon>
        <taxon>Methylophaga</taxon>
    </lineage>
</organism>
<dbReference type="InterPro" id="IPR050275">
    <property type="entry name" value="PGM_Phosphatase"/>
</dbReference>
<dbReference type="RefSeq" id="WP_036314202.1">
    <property type="nucleotide sequence ID" value="NZ_JRQD01000004.1"/>
</dbReference>
<name>A0A0A0BFK0_9GAMM</name>
<dbReference type="CDD" id="cd07067">
    <property type="entry name" value="HP_PGM_like"/>
    <property type="match status" value="1"/>
</dbReference>
<reference evidence="1 2" key="1">
    <citation type="submission" date="2014-09" db="EMBL/GenBank/DDBJ databases">
        <authorList>
            <person name="Grob C."/>
            <person name="Taubert M."/>
            <person name="Howat A.M."/>
            <person name="Burns O.J."/>
            <person name="Dixon J.L."/>
            <person name="Chen Y."/>
            <person name="Murrell J.C."/>
        </authorList>
    </citation>
    <scope>NUCLEOTIDE SEQUENCE [LARGE SCALE GENOMIC DNA]</scope>
    <source>
        <strain evidence="1">L4</strain>
    </source>
</reference>
<dbReference type="GO" id="GO:0043755">
    <property type="term" value="F:alpha-ribazole phosphatase activity"/>
    <property type="evidence" value="ECO:0007669"/>
    <property type="project" value="UniProtKB-EC"/>
</dbReference>
<proteinExistence type="predicted"/>
<dbReference type="Proteomes" id="UP000029999">
    <property type="component" value="Unassembled WGS sequence"/>
</dbReference>
<dbReference type="InterPro" id="IPR013078">
    <property type="entry name" value="His_Pase_superF_clade-1"/>
</dbReference>
<evidence type="ECO:0000313" key="2">
    <source>
        <dbReference type="Proteomes" id="UP000029999"/>
    </source>
</evidence>
<dbReference type="Pfam" id="PF00300">
    <property type="entry name" value="His_Phos_1"/>
    <property type="match status" value="1"/>
</dbReference>
<dbReference type="PANTHER" id="PTHR48100">
    <property type="entry name" value="BROAD-SPECIFICITY PHOSPHATASE YOR283W-RELATED"/>
    <property type="match status" value="1"/>
</dbReference>
<dbReference type="GO" id="GO:0005737">
    <property type="term" value="C:cytoplasm"/>
    <property type="evidence" value="ECO:0007669"/>
    <property type="project" value="TreeGrafter"/>
</dbReference>
<comment type="caution">
    <text evidence="1">The sequence shown here is derived from an EMBL/GenBank/DDBJ whole genome shotgun (WGS) entry which is preliminary data.</text>
</comment>
<dbReference type="PANTHER" id="PTHR48100:SF1">
    <property type="entry name" value="HISTIDINE PHOSPHATASE FAMILY PROTEIN-RELATED"/>
    <property type="match status" value="1"/>
</dbReference>
<dbReference type="AlphaFoldDB" id="A0A0A0BFK0"/>
<dbReference type="Gene3D" id="3.40.50.1240">
    <property type="entry name" value="Phosphoglycerate mutase-like"/>
    <property type="match status" value="1"/>
</dbReference>
<dbReference type="EC" id="3.1.3.73" evidence="1"/>